<name>A0A6L2NCX9_TANCI</name>
<dbReference type="InterPro" id="IPR012337">
    <property type="entry name" value="RNaseH-like_sf"/>
</dbReference>
<dbReference type="GO" id="GO:0003964">
    <property type="term" value="F:RNA-directed DNA polymerase activity"/>
    <property type="evidence" value="ECO:0007669"/>
    <property type="project" value="UniProtKB-KW"/>
</dbReference>
<dbReference type="PANTHER" id="PTHR42648:SF25">
    <property type="entry name" value="RNA-DIRECTED DNA POLYMERASE"/>
    <property type="match status" value="1"/>
</dbReference>
<keyword evidence="3" id="KW-0808">Transferase</keyword>
<reference evidence="3" key="1">
    <citation type="journal article" date="2019" name="Sci. Rep.">
        <title>Draft genome of Tanacetum cinerariifolium, the natural source of mosquito coil.</title>
        <authorList>
            <person name="Yamashiro T."/>
            <person name="Shiraishi A."/>
            <person name="Satake H."/>
            <person name="Nakayama K."/>
        </authorList>
    </citation>
    <scope>NUCLEOTIDE SEQUENCE</scope>
</reference>
<dbReference type="EMBL" id="BKCJ010008782">
    <property type="protein sequence ID" value="GEU83940.1"/>
    <property type="molecule type" value="Genomic_DNA"/>
</dbReference>
<sequence>MSTTRCMMKATNMPQNFWAEAVRHAIYILNSVHTKALEDITPYEAIKQRKANLENLRVFSYIAYAKVPSQHLTKLDDKSTRMVYLGNEQGSKAYQLFDPTTQRICLSRDVKFKENETWDWKDYMSEHINDEPEWTDFKIGNPKVTNEHHDQGFQPIEEDNEFPNNDDDDYASPTRVSPTHSQTPQIPSTCSSEVISQVTPNISTQSNYQSDNVSI</sequence>
<feature type="compositionally biased region" description="Polar residues" evidence="1">
    <location>
        <begin position="174"/>
        <end position="192"/>
    </location>
</feature>
<dbReference type="SUPFAM" id="SSF53098">
    <property type="entry name" value="Ribonuclease H-like"/>
    <property type="match status" value="1"/>
</dbReference>
<evidence type="ECO:0000256" key="1">
    <source>
        <dbReference type="SAM" id="MobiDB-lite"/>
    </source>
</evidence>
<feature type="region of interest" description="Disordered" evidence="1">
    <location>
        <begin position="142"/>
        <end position="192"/>
    </location>
</feature>
<evidence type="ECO:0000259" key="2">
    <source>
        <dbReference type="Pfam" id="PF25597"/>
    </source>
</evidence>
<dbReference type="AlphaFoldDB" id="A0A6L2NCX9"/>
<feature type="domain" description="Retroviral polymerase SH3-like" evidence="2">
    <location>
        <begin position="62"/>
        <end position="122"/>
    </location>
</feature>
<dbReference type="PANTHER" id="PTHR42648">
    <property type="entry name" value="TRANSPOSASE, PUTATIVE-RELATED"/>
    <property type="match status" value="1"/>
</dbReference>
<feature type="compositionally biased region" description="Acidic residues" evidence="1">
    <location>
        <begin position="156"/>
        <end position="170"/>
    </location>
</feature>
<dbReference type="InterPro" id="IPR039537">
    <property type="entry name" value="Retrotran_Ty1/copia-like"/>
</dbReference>
<comment type="caution">
    <text evidence="3">The sequence shown here is derived from an EMBL/GenBank/DDBJ whole genome shotgun (WGS) entry which is preliminary data.</text>
</comment>
<evidence type="ECO:0000313" key="3">
    <source>
        <dbReference type="EMBL" id="GEU83940.1"/>
    </source>
</evidence>
<keyword evidence="3" id="KW-0548">Nucleotidyltransferase</keyword>
<accession>A0A6L2NCX9</accession>
<organism evidence="3">
    <name type="scientific">Tanacetum cinerariifolium</name>
    <name type="common">Dalmatian daisy</name>
    <name type="synonym">Chrysanthemum cinerariifolium</name>
    <dbReference type="NCBI Taxonomy" id="118510"/>
    <lineage>
        <taxon>Eukaryota</taxon>
        <taxon>Viridiplantae</taxon>
        <taxon>Streptophyta</taxon>
        <taxon>Embryophyta</taxon>
        <taxon>Tracheophyta</taxon>
        <taxon>Spermatophyta</taxon>
        <taxon>Magnoliopsida</taxon>
        <taxon>eudicotyledons</taxon>
        <taxon>Gunneridae</taxon>
        <taxon>Pentapetalae</taxon>
        <taxon>asterids</taxon>
        <taxon>campanulids</taxon>
        <taxon>Asterales</taxon>
        <taxon>Asteraceae</taxon>
        <taxon>Asteroideae</taxon>
        <taxon>Anthemideae</taxon>
        <taxon>Anthemidinae</taxon>
        <taxon>Tanacetum</taxon>
    </lineage>
</organism>
<dbReference type="InterPro" id="IPR057670">
    <property type="entry name" value="SH3_retrovirus"/>
</dbReference>
<proteinExistence type="predicted"/>
<protein>
    <submittedName>
        <fullName evidence="3">Ribonuclease H-like domain, reverse transcriptase, RNA-dependent DNA polymerase</fullName>
    </submittedName>
</protein>
<dbReference type="Pfam" id="PF25597">
    <property type="entry name" value="SH3_retrovirus"/>
    <property type="match status" value="1"/>
</dbReference>
<keyword evidence="3" id="KW-0695">RNA-directed DNA polymerase</keyword>
<gene>
    <name evidence="3" type="ORF">Tci_055918</name>
</gene>